<accession>A0ABU6AHL8</accession>
<sequence>MSWEEIAKGYELPDGRMVVMTEAADLEEALRVSLDQAGRRVPLGNVEPAEGVMVDRTTKRPRRLTLVTRGACVFTVGTSLPR</sequence>
<evidence type="ECO:0000313" key="2">
    <source>
        <dbReference type="Proteomes" id="UP001327093"/>
    </source>
</evidence>
<evidence type="ECO:0000313" key="1">
    <source>
        <dbReference type="EMBL" id="MEB3370921.1"/>
    </source>
</evidence>
<gene>
    <name evidence="1" type="ORF">R4I43_26305</name>
</gene>
<protein>
    <submittedName>
        <fullName evidence="1">Uncharacterized protein</fullName>
    </submittedName>
</protein>
<dbReference type="EMBL" id="JAWLNX010000023">
    <property type="protein sequence ID" value="MEB3370921.1"/>
    <property type="molecule type" value="Genomic_DNA"/>
</dbReference>
<keyword evidence="2" id="KW-1185">Reference proteome</keyword>
<reference evidence="1 2" key="1">
    <citation type="submission" date="2023-10" db="EMBL/GenBank/DDBJ databases">
        <title>Saccharopolyspora sp. nov., isolated from mangrove soil.</title>
        <authorList>
            <person name="Lu Y."/>
            <person name="Liu W."/>
        </authorList>
    </citation>
    <scope>NUCLEOTIDE SEQUENCE [LARGE SCALE GENOMIC DNA]</scope>
    <source>
        <strain evidence="1 2">S2-29</strain>
    </source>
</reference>
<organism evidence="1 2">
    <name type="scientific">Saccharopolyspora mangrovi</name>
    <dbReference type="NCBI Taxonomy" id="3082379"/>
    <lineage>
        <taxon>Bacteria</taxon>
        <taxon>Bacillati</taxon>
        <taxon>Actinomycetota</taxon>
        <taxon>Actinomycetes</taxon>
        <taxon>Pseudonocardiales</taxon>
        <taxon>Pseudonocardiaceae</taxon>
        <taxon>Saccharopolyspora</taxon>
    </lineage>
</organism>
<name>A0ABU6AHL8_9PSEU</name>
<dbReference type="Proteomes" id="UP001327093">
    <property type="component" value="Unassembled WGS sequence"/>
</dbReference>
<comment type="caution">
    <text evidence="1">The sequence shown here is derived from an EMBL/GenBank/DDBJ whole genome shotgun (WGS) entry which is preliminary data.</text>
</comment>
<proteinExistence type="predicted"/>